<gene>
    <name evidence="1" type="ORF">BG61_07290</name>
</gene>
<dbReference type="Proteomes" id="UP000027466">
    <property type="component" value="Unassembled WGS sequence"/>
</dbReference>
<evidence type="ECO:0000313" key="2">
    <source>
        <dbReference type="Proteomes" id="UP000027466"/>
    </source>
</evidence>
<protein>
    <submittedName>
        <fullName evidence="1">Uncharacterized protein</fullName>
    </submittedName>
</protein>
<sequence length="62" mass="6648">MQQGSRGRAPNVRPGFDGMAVAAARIHADAYQCTHARRFASLPTRGVPSNCLLRRFPVAAPA</sequence>
<accession>A0A069PS73</accession>
<name>A0A069PS73_9BURK</name>
<keyword evidence="2" id="KW-1185">Reference proteome</keyword>
<comment type="caution">
    <text evidence="1">The sequence shown here is derived from an EMBL/GenBank/DDBJ whole genome shotgun (WGS) entry which is preliminary data.</text>
</comment>
<organism evidence="1 2">
    <name type="scientific">Caballeronia glathei</name>
    <dbReference type="NCBI Taxonomy" id="60547"/>
    <lineage>
        <taxon>Bacteria</taxon>
        <taxon>Pseudomonadati</taxon>
        <taxon>Pseudomonadota</taxon>
        <taxon>Betaproteobacteria</taxon>
        <taxon>Burkholderiales</taxon>
        <taxon>Burkholderiaceae</taxon>
        <taxon>Caballeronia</taxon>
    </lineage>
</organism>
<reference evidence="1 2" key="1">
    <citation type="submission" date="2014-03" db="EMBL/GenBank/DDBJ databases">
        <title>Draft Genome Sequences of Four Burkholderia Strains.</title>
        <authorList>
            <person name="Liu X.Y."/>
            <person name="Li C.X."/>
            <person name="Xu J.H."/>
        </authorList>
    </citation>
    <scope>NUCLEOTIDE SEQUENCE [LARGE SCALE GENOMIC DNA]</scope>
    <source>
        <strain evidence="1 2">DSM 50014</strain>
    </source>
</reference>
<evidence type="ECO:0000313" key="1">
    <source>
        <dbReference type="EMBL" id="KDR42714.1"/>
    </source>
</evidence>
<dbReference type="EMBL" id="JFHC01000014">
    <property type="protein sequence ID" value="KDR42714.1"/>
    <property type="molecule type" value="Genomic_DNA"/>
</dbReference>
<proteinExistence type="predicted"/>
<dbReference type="AlphaFoldDB" id="A0A069PS73"/>